<sequence length="416" mass="44962">MMAQPMPPPRRPASAAALQKRHSLKLVARKIVRRNKLEKQQREIQHQLETLQNVPIDLLATSWLSESGIVDLRTRVYLVEKCLGPVVMGLEAVLSDLEKRGIDPASESLVGRFNPVDFLAAFLMRNNPRYSNLNDSSPYAKSMQVVMEHLKDRLHAATGDSRSRVQADVQRRRERMDAEIRAQRLAIEAQLEPLLSKFPSQGLPAPFVTECISRYPHISAMVAFDADRQKMPDHIDAPTLVAILTPLLHGVSSEDVKAFSTYFLEQHVAAQQAQKAAEEAKAAAEAEAAAQAAADLAQQEASALVVVTESSDFEAEAPAASPGSSHAAKTDASLDSPLRASAHAYATLSQQFPSTIGMFADVLAPQVEASRPPTASSAESLSDAPGVLAEAAVTSSAYATLSTAYPSFISSFAHYA</sequence>
<dbReference type="EMBL" id="CH991543">
    <property type="protein sequence ID" value="EDQ93028.1"/>
    <property type="molecule type" value="Genomic_DNA"/>
</dbReference>
<name>A9UQD7_MONBE</name>
<dbReference type="PANTHER" id="PTHR46788:SF1">
    <property type="entry name" value="EF-HAND CALCIUM-BINDING DOMAIN-CONTAINING PROTEIN 5"/>
    <property type="match status" value="1"/>
</dbReference>
<dbReference type="RefSeq" id="XP_001742790.1">
    <property type="nucleotide sequence ID" value="XM_001742738.1"/>
</dbReference>
<evidence type="ECO:0000313" key="1">
    <source>
        <dbReference type="EMBL" id="EDQ93028.1"/>
    </source>
</evidence>
<dbReference type="Proteomes" id="UP000001357">
    <property type="component" value="Unassembled WGS sequence"/>
</dbReference>
<organism evidence="1 2">
    <name type="scientific">Monosiga brevicollis</name>
    <name type="common">Choanoflagellate</name>
    <dbReference type="NCBI Taxonomy" id="81824"/>
    <lineage>
        <taxon>Eukaryota</taxon>
        <taxon>Choanoflagellata</taxon>
        <taxon>Craspedida</taxon>
        <taxon>Salpingoecidae</taxon>
        <taxon>Monosiga</taxon>
    </lineage>
</organism>
<keyword evidence="2" id="KW-1185">Reference proteome</keyword>
<dbReference type="STRING" id="81824.A9UQD7"/>
<dbReference type="AlphaFoldDB" id="A9UQD7"/>
<proteinExistence type="predicted"/>
<dbReference type="KEGG" id="mbr:MONBRDRAFT_35629"/>
<dbReference type="GeneID" id="5888013"/>
<evidence type="ECO:0000313" key="2">
    <source>
        <dbReference type="Proteomes" id="UP000001357"/>
    </source>
</evidence>
<protein>
    <submittedName>
        <fullName evidence="1">Uncharacterized protein</fullName>
    </submittedName>
</protein>
<dbReference type="InParanoid" id="A9UQD7"/>
<reference evidence="1 2" key="1">
    <citation type="journal article" date="2008" name="Nature">
        <title>The genome of the choanoflagellate Monosiga brevicollis and the origin of metazoans.</title>
        <authorList>
            <consortium name="JGI Sequencing"/>
            <person name="King N."/>
            <person name="Westbrook M.J."/>
            <person name="Young S.L."/>
            <person name="Kuo A."/>
            <person name="Abedin M."/>
            <person name="Chapman J."/>
            <person name="Fairclough S."/>
            <person name="Hellsten U."/>
            <person name="Isogai Y."/>
            <person name="Letunic I."/>
            <person name="Marr M."/>
            <person name="Pincus D."/>
            <person name="Putnam N."/>
            <person name="Rokas A."/>
            <person name="Wright K.J."/>
            <person name="Zuzow R."/>
            <person name="Dirks W."/>
            <person name="Good M."/>
            <person name="Goodstein D."/>
            <person name="Lemons D."/>
            <person name="Li W."/>
            <person name="Lyons J.B."/>
            <person name="Morris A."/>
            <person name="Nichols S."/>
            <person name="Richter D.J."/>
            <person name="Salamov A."/>
            <person name="Bork P."/>
            <person name="Lim W.A."/>
            <person name="Manning G."/>
            <person name="Miller W.T."/>
            <person name="McGinnis W."/>
            <person name="Shapiro H."/>
            <person name="Tjian R."/>
            <person name="Grigoriev I.V."/>
            <person name="Rokhsar D."/>
        </authorList>
    </citation>
    <scope>NUCLEOTIDE SEQUENCE [LARGE SCALE GENOMIC DNA]</scope>
    <source>
        <strain evidence="2">MX1 / ATCC 50154</strain>
    </source>
</reference>
<dbReference type="CDD" id="cd22968">
    <property type="entry name" value="DD_EFCAB5"/>
    <property type="match status" value="1"/>
</dbReference>
<gene>
    <name evidence="1" type="ORF">MONBRDRAFT_35629</name>
</gene>
<accession>A9UQD7</accession>
<dbReference type="PANTHER" id="PTHR46788">
    <property type="entry name" value="EF-HAND CALCIUM-BINDING DOMAIN-CONTAINING PROTEIN 5"/>
    <property type="match status" value="1"/>
</dbReference>